<protein>
    <recommendedName>
        <fullName evidence="3">Nucleotidyltransferase domain-containing protein</fullName>
    </recommendedName>
</protein>
<gene>
    <name evidence="1" type="ORF">C1I92_28660</name>
</gene>
<name>A0A2W2BWC4_9ACTN</name>
<dbReference type="Gene3D" id="3.30.460.10">
    <property type="entry name" value="Beta Polymerase, domain 2"/>
    <property type="match status" value="1"/>
</dbReference>
<dbReference type="EMBL" id="POTW01000109">
    <property type="protein sequence ID" value="PZF79927.1"/>
    <property type="molecule type" value="Genomic_DNA"/>
</dbReference>
<organism evidence="1 2">
    <name type="scientific">Jiangella anatolica</name>
    <dbReference type="NCBI Taxonomy" id="2670374"/>
    <lineage>
        <taxon>Bacteria</taxon>
        <taxon>Bacillati</taxon>
        <taxon>Actinomycetota</taxon>
        <taxon>Actinomycetes</taxon>
        <taxon>Jiangellales</taxon>
        <taxon>Jiangellaceae</taxon>
        <taxon>Jiangella</taxon>
    </lineage>
</organism>
<dbReference type="RefSeq" id="WP_111258053.1">
    <property type="nucleotide sequence ID" value="NZ_POTW01000109.1"/>
</dbReference>
<dbReference type="Proteomes" id="UP000248764">
    <property type="component" value="Unassembled WGS sequence"/>
</dbReference>
<sequence length="257" mass="27111">MAGPWDIVEALTAWARRTPWCDWVELGGSLGRDAGDELSDVDAGLGVLLDGARYEERRDAALAAARGYAVVAGELVQHLGSTEQPADHLVLQYADGRQLSLVVMPAGARPGLAPGSQAVFDRSGRLAESFAPSALRAGDGQRREWAFLGWWGLADVAKHAGRGRVWRAIESLHEVRTFVWRLHAAELGVDYPAFGAVSVQNAELPAPAGLAATLPVAADPAAVVAAARALADVLEPLAAPHAVDGVRAEALRRLAEV</sequence>
<evidence type="ECO:0008006" key="3">
    <source>
        <dbReference type="Google" id="ProtNLM"/>
    </source>
</evidence>
<accession>A0A2W2BWC4</accession>
<comment type="caution">
    <text evidence="1">The sequence shown here is derived from an EMBL/GenBank/DDBJ whole genome shotgun (WGS) entry which is preliminary data.</text>
</comment>
<reference evidence="1 2" key="1">
    <citation type="submission" date="2018-01" db="EMBL/GenBank/DDBJ databases">
        <title>Draft genome sequence of Jiangella sp. GTF31.</title>
        <authorList>
            <person name="Sahin N."/>
            <person name="Ay H."/>
            <person name="Saygin H."/>
        </authorList>
    </citation>
    <scope>NUCLEOTIDE SEQUENCE [LARGE SCALE GENOMIC DNA]</scope>
    <source>
        <strain evidence="1 2">GTF31</strain>
    </source>
</reference>
<evidence type="ECO:0000313" key="2">
    <source>
        <dbReference type="Proteomes" id="UP000248764"/>
    </source>
</evidence>
<dbReference type="AlphaFoldDB" id="A0A2W2BWC4"/>
<dbReference type="InterPro" id="IPR043519">
    <property type="entry name" value="NT_sf"/>
</dbReference>
<keyword evidence="2" id="KW-1185">Reference proteome</keyword>
<proteinExistence type="predicted"/>
<evidence type="ECO:0000313" key="1">
    <source>
        <dbReference type="EMBL" id="PZF79927.1"/>
    </source>
</evidence>